<evidence type="ECO:0000256" key="3">
    <source>
        <dbReference type="ARBA" id="ARBA00022553"/>
    </source>
</evidence>
<dbReference type="PANTHER" id="PTHR43711">
    <property type="entry name" value="TWO-COMPONENT HISTIDINE KINASE"/>
    <property type="match status" value="1"/>
</dbReference>
<gene>
    <name evidence="10" type="ORF">GC097_31535</name>
</gene>
<evidence type="ECO:0000256" key="2">
    <source>
        <dbReference type="ARBA" id="ARBA00012438"/>
    </source>
</evidence>
<dbReference type="PROSITE" id="PS50109">
    <property type="entry name" value="HIS_KIN"/>
    <property type="match status" value="1"/>
</dbReference>
<dbReference type="CDD" id="cd16922">
    <property type="entry name" value="HATPase_EvgS-ArcB-TorS-like"/>
    <property type="match status" value="1"/>
</dbReference>
<dbReference type="EMBL" id="WHNZ01000084">
    <property type="protein sequence ID" value="NOV04511.1"/>
    <property type="molecule type" value="Genomic_DNA"/>
</dbReference>
<evidence type="ECO:0000313" key="10">
    <source>
        <dbReference type="EMBL" id="NOV04511.1"/>
    </source>
</evidence>
<dbReference type="InterPro" id="IPR029016">
    <property type="entry name" value="GAF-like_dom_sf"/>
</dbReference>
<dbReference type="PRINTS" id="PR00344">
    <property type="entry name" value="BCTRLSENSOR"/>
</dbReference>
<evidence type="ECO:0000259" key="9">
    <source>
        <dbReference type="PROSITE" id="PS50109"/>
    </source>
</evidence>
<dbReference type="SUPFAM" id="SSF55874">
    <property type="entry name" value="ATPase domain of HSP90 chaperone/DNA topoisomerase II/histidine kinase"/>
    <property type="match status" value="1"/>
</dbReference>
<dbReference type="SMART" id="SM00065">
    <property type="entry name" value="GAF"/>
    <property type="match status" value="2"/>
</dbReference>
<comment type="caution">
    <text evidence="10">The sequence shown here is derived from an EMBL/GenBank/DDBJ whole genome shotgun (WGS) entry which is preliminary data.</text>
</comment>
<dbReference type="SUPFAM" id="SSF55781">
    <property type="entry name" value="GAF domain-like"/>
    <property type="match status" value="2"/>
</dbReference>
<dbReference type="Pfam" id="PF01590">
    <property type="entry name" value="GAF"/>
    <property type="match status" value="1"/>
</dbReference>
<keyword evidence="7" id="KW-0067">ATP-binding</keyword>
<accession>A0ABX1ZXE8</accession>
<comment type="catalytic activity">
    <reaction evidence="1">
        <text>ATP + protein L-histidine = ADP + protein N-phospho-L-histidine.</text>
        <dbReference type="EC" id="2.7.13.3"/>
    </reaction>
</comment>
<organism evidence="10 11">
    <name type="scientific">Paenibacillus planticolens</name>
    <dbReference type="NCBI Taxonomy" id="2654976"/>
    <lineage>
        <taxon>Bacteria</taxon>
        <taxon>Bacillati</taxon>
        <taxon>Bacillota</taxon>
        <taxon>Bacilli</taxon>
        <taxon>Bacillales</taxon>
        <taxon>Paenibacillaceae</taxon>
        <taxon>Paenibacillus</taxon>
    </lineage>
</organism>
<dbReference type="InterPro" id="IPR050736">
    <property type="entry name" value="Sensor_HK_Regulatory"/>
</dbReference>
<keyword evidence="4" id="KW-0808">Transferase</keyword>
<dbReference type="InterPro" id="IPR036890">
    <property type="entry name" value="HATPase_C_sf"/>
</dbReference>
<dbReference type="Gene3D" id="3.30.565.10">
    <property type="entry name" value="Histidine kinase-like ATPase, C-terminal domain"/>
    <property type="match status" value="1"/>
</dbReference>
<dbReference type="InterPro" id="IPR003594">
    <property type="entry name" value="HATPase_dom"/>
</dbReference>
<dbReference type="InterPro" id="IPR005467">
    <property type="entry name" value="His_kinase_dom"/>
</dbReference>
<dbReference type="InterPro" id="IPR036097">
    <property type="entry name" value="HisK_dim/P_sf"/>
</dbReference>
<dbReference type="Proteomes" id="UP000618579">
    <property type="component" value="Unassembled WGS sequence"/>
</dbReference>
<feature type="domain" description="Histidine kinase" evidence="9">
    <location>
        <begin position="382"/>
        <end position="598"/>
    </location>
</feature>
<dbReference type="InterPro" id="IPR003018">
    <property type="entry name" value="GAF"/>
</dbReference>
<dbReference type="Gene3D" id="3.30.450.40">
    <property type="match status" value="2"/>
</dbReference>
<keyword evidence="8" id="KW-0902">Two-component regulatory system</keyword>
<evidence type="ECO:0000313" key="11">
    <source>
        <dbReference type="Proteomes" id="UP000618579"/>
    </source>
</evidence>
<dbReference type="SMART" id="SM00387">
    <property type="entry name" value="HATPase_c"/>
    <property type="match status" value="1"/>
</dbReference>
<evidence type="ECO:0000256" key="1">
    <source>
        <dbReference type="ARBA" id="ARBA00000085"/>
    </source>
</evidence>
<dbReference type="Pfam" id="PF00512">
    <property type="entry name" value="HisKA"/>
    <property type="match status" value="1"/>
</dbReference>
<dbReference type="InterPro" id="IPR003661">
    <property type="entry name" value="HisK_dim/P_dom"/>
</dbReference>
<keyword evidence="5" id="KW-0547">Nucleotide-binding</keyword>
<proteinExistence type="predicted"/>
<evidence type="ECO:0000256" key="6">
    <source>
        <dbReference type="ARBA" id="ARBA00022777"/>
    </source>
</evidence>
<evidence type="ECO:0000256" key="8">
    <source>
        <dbReference type="ARBA" id="ARBA00023012"/>
    </source>
</evidence>
<dbReference type="EC" id="2.7.13.3" evidence="2"/>
<dbReference type="Pfam" id="PF02518">
    <property type="entry name" value="HATPase_c"/>
    <property type="match status" value="1"/>
</dbReference>
<reference evidence="10 11" key="1">
    <citation type="submission" date="2019-10" db="EMBL/GenBank/DDBJ databases">
        <title>Description of Paenibacillus pedi sp. nov.</title>
        <authorList>
            <person name="Carlier A."/>
            <person name="Qi S."/>
        </authorList>
    </citation>
    <scope>NUCLEOTIDE SEQUENCE [LARGE SCALE GENOMIC DNA]</scope>
    <source>
        <strain evidence="10 11">LMG 31457</strain>
    </source>
</reference>
<dbReference type="InterPro" id="IPR004358">
    <property type="entry name" value="Sig_transdc_His_kin-like_C"/>
</dbReference>
<protein>
    <recommendedName>
        <fullName evidence="2">histidine kinase</fullName>
        <ecNumber evidence="2">2.7.13.3</ecNumber>
    </recommendedName>
</protein>
<dbReference type="PANTHER" id="PTHR43711:SF31">
    <property type="entry name" value="HISTIDINE KINASE"/>
    <property type="match status" value="1"/>
</dbReference>
<keyword evidence="11" id="KW-1185">Reference proteome</keyword>
<dbReference type="SUPFAM" id="SSF47384">
    <property type="entry name" value="Homodimeric domain of signal transducing histidine kinase"/>
    <property type="match status" value="1"/>
</dbReference>
<name>A0ABX1ZXE8_9BACL</name>
<sequence length="599" mass="67661">MVMELMSFQKLFQMTKVINSQFELSEILQVFVDAIAGEITQADLVGFFLKQPDGTFKGDKGNKLPVDITELLIDPKEDEFVRDILRNQSSDYISDTSVDLRLDQSKRQLLKIKSILGIPVIVDNEVFGLVFVHDFGKPMNITPEQMEVTEAFVNMASVAIRNIRMFEQRQLLMEKQQLLLDATKALSESLSVKDVLNTFFHYMRKASGSKDIGIHLYNEKEHTIEPYQLSSENVTMDEWKVKHREVKLTIENDRLLYEVITEKKSAAIEDVYADPRPNHKAFVSFDIKSIMVFPLVAKGSVYGVVAIPSIGKQRKYEASLLEFCQSISDATATALSNAQHTETLDHSVHERSIELQQANFKLEGLVRELEHLNELKSDFIATLSHELRTPITAVKGSVDILGKGILGDLNESQKDLLDIAAKSIDRLLDQVNELLDFAKMENGKFELMYTEADFNEIVKESVHIVQSLINKKKLVLVVETESEIDSVVRVDKQRILQILLNLLSNAIKFTPPLGVITIKTKFEDNLLTVEVHDNGIGIPLEKQKNIFTKFYQANNQINGTGLGLAISKQLIELHGGRIWFDSSEGQGSVFKFTLPTGKE</sequence>
<dbReference type="Gene3D" id="1.10.287.130">
    <property type="match status" value="1"/>
</dbReference>
<evidence type="ECO:0000256" key="7">
    <source>
        <dbReference type="ARBA" id="ARBA00022840"/>
    </source>
</evidence>
<dbReference type="CDD" id="cd00082">
    <property type="entry name" value="HisKA"/>
    <property type="match status" value="1"/>
</dbReference>
<evidence type="ECO:0000256" key="4">
    <source>
        <dbReference type="ARBA" id="ARBA00022679"/>
    </source>
</evidence>
<keyword evidence="6" id="KW-0418">Kinase</keyword>
<keyword evidence="3" id="KW-0597">Phosphoprotein</keyword>
<dbReference type="Pfam" id="PF13185">
    <property type="entry name" value="GAF_2"/>
    <property type="match status" value="1"/>
</dbReference>
<evidence type="ECO:0000256" key="5">
    <source>
        <dbReference type="ARBA" id="ARBA00022741"/>
    </source>
</evidence>
<dbReference type="SMART" id="SM00388">
    <property type="entry name" value="HisKA"/>
    <property type="match status" value="1"/>
</dbReference>